<reference evidence="2 3" key="1">
    <citation type="submission" date="2020-09" db="EMBL/GenBank/DDBJ databases">
        <title>Sphingomonas sp., a new species isolated from pork steak.</title>
        <authorList>
            <person name="Heidler von Heilborn D."/>
        </authorList>
    </citation>
    <scope>NUCLEOTIDE SEQUENCE [LARGE SCALE GENOMIC DNA]</scope>
    <source>
        <strain evidence="3">S8-3T</strain>
    </source>
</reference>
<dbReference type="AlphaFoldDB" id="A0A7H0LGC9"/>
<dbReference type="InterPro" id="IPR029045">
    <property type="entry name" value="ClpP/crotonase-like_dom_sf"/>
</dbReference>
<dbReference type="InterPro" id="IPR001753">
    <property type="entry name" value="Enoyl-CoA_hydra/iso"/>
</dbReference>
<keyword evidence="3" id="KW-1185">Reference proteome</keyword>
<dbReference type="RefSeq" id="WP_187761059.1">
    <property type="nucleotide sequence ID" value="NZ_CP061038.1"/>
</dbReference>
<dbReference type="NCBIfam" id="NF006109">
    <property type="entry name" value="PRK08260.1"/>
    <property type="match status" value="1"/>
</dbReference>
<comment type="similarity">
    <text evidence="1">Belongs to the enoyl-CoA hydratase/isomerase family.</text>
</comment>
<dbReference type="PANTHER" id="PTHR43684:SF4">
    <property type="entry name" value="ENOYL-COA HYDRATASE_ISOMERASE FAMILY PROTEIN (AFU_ORTHOLOGUE AFUA_1G01890)"/>
    <property type="match status" value="1"/>
</dbReference>
<organism evidence="2 3">
    <name type="scientific">Sphingomonas alpina</name>
    <dbReference type="NCBI Taxonomy" id="653931"/>
    <lineage>
        <taxon>Bacteria</taxon>
        <taxon>Pseudomonadati</taxon>
        <taxon>Pseudomonadota</taxon>
        <taxon>Alphaproteobacteria</taxon>
        <taxon>Sphingomonadales</taxon>
        <taxon>Sphingomonadaceae</taxon>
        <taxon>Sphingomonas</taxon>
    </lineage>
</organism>
<evidence type="ECO:0000313" key="3">
    <source>
        <dbReference type="Proteomes" id="UP000516148"/>
    </source>
</evidence>
<dbReference type="PANTHER" id="PTHR43684">
    <property type="match status" value="1"/>
</dbReference>
<dbReference type="GO" id="GO:0003824">
    <property type="term" value="F:catalytic activity"/>
    <property type="evidence" value="ECO:0007669"/>
    <property type="project" value="UniProtKB-ARBA"/>
</dbReference>
<dbReference type="Pfam" id="PF00378">
    <property type="entry name" value="ECH_1"/>
    <property type="match status" value="2"/>
</dbReference>
<dbReference type="Gene3D" id="3.90.226.10">
    <property type="entry name" value="2-enoyl-CoA Hydratase, Chain A, domain 1"/>
    <property type="match status" value="1"/>
</dbReference>
<name>A0A7H0LGC9_9SPHN</name>
<dbReference type="KEGG" id="spap:H3Z74_18640"/>
<dbReference type="InterPro" id="IPR051053">
    <property type="entry name" value="ECH/Chromodomain_protein"/>
</dbReference>
<dbReference type="Proteomes" id="UP000516148">
    <property type="component" value="Chromosome"/>
</dbReference>
<dbReference type="Gene3D" id="1.10.12.10">
    <property type="entry name" value="Lyase 2-enoyl-coa Hydratase, Chain A, domain 2"/>
    <property type="match status" value="1"/>
</dbReference>
<sequence length="305" mass="32332">MPGMTRAFETITLGMDDGIATITLNRPDKLNAFNKAMMEELVGAFDATDADDDVRCVIVTGAGRGFCAGADLSGGAATFDYDKRGGWNGAESPVGADGSVDYSHPAVRDGGGILALRIFASKKPVIGAINGPAVGIGATMTLPMDFRLASDAARFGFVFARRGIVAEASSSWFLPRLVGIGQALEWCYSGRVFGAEEALKGGLVRSLHAPDDLLPAARALAKELTGDSAPVSVSLLRKMMWTGLGMAHPMEAHRIESRAIWSRGASGDAAEGVASFLEKREPVFPDRVSAAWPDFADWFDDPPYR</sequence>
<gene>
    <name evidence="2" type="ORF">H3Z74_18640</name>
</gene>
<evidence type="ECO:0000313" key="2">
    <source>
        <dbReference type="EMBL" id="QNQ08732.1"/>
    </source>
</evidence>
<dbReference type="CDD" id="cd06558">
    <property type="entry name" value="crotonase-like"/>
    <property type="match status" value="1"/>
</dbReference>
<dbReference type="SUPFAM" id="SSF52096">
    <property type="entry name" value="ClpP/crotonase"/>
    <property type="match status" value="1"/>
</dbReference>
<dbReference type="InterPro" id="IPR014748">
    <property type="entry name" value="Enoyl-CoA_hydra_C"/>
</dbReference>
<evidence type="ECO:0000256" key="1">
    <source>
        <dbReference type="ARBA" id="ARBA00005254"/>
    </source>
</evidence>
<protein>
    <submittedName>
        <fullName evidence="2">Crotonase/enoyl-CoA hydratase family protein</fullName>
    </submittedName>
</protein>
<accession>A0A7H0LGC9</accession>
<proteinExistence type="inferred from homology"/>
<dbReference type="EMBL" id="CP061038">
    <property type="protein sequence ID" value="QNQ08732.1"/>
    <property type="molecule type" value="Genomic_DNA"/>
</dbReference>